<dbReference type="OrthoDB" id="9811557at2"/>
<evidence type="ECO:0000256" key="6">
    <source>
        <dbReference type="PIRSR" id="PIRSR625650-4"/>
    </source>
</evidence>
<reference evidence="9 11" key="3">
    <citation type="submission" date="2019-03" db="EMBL/GenBank/DDBJ databases">
        <authorList>
            <consortium name="Pathogen Informatics"/>
        </authorList>
    </citation>
    <scope>NUCLEOTIDE SEQUENCE [LARGE SCALE GENOMIC DNA]</scope>
    <source>
        <strain evidence="9 11">NCTC12282</strain>
    </source>
</reference>
<dbReference type="RefSeq" id="WP_029096547.1">
    <property type="nucleotide sequence ID" value="NZ_BRLG01000012.1"/>
</dbReference>
<sequence>MALTREQIVEKVSSLIGKEHVITNIDALKVNSHDRYRKYETLMGIYKLPLPAAVVKVQSAEQASKVLAFCNENKINCVPRTGGSATEGGLETIVENSIVLDGSEMNKIIKINEQDMLVTAQCGVLLQDLEDQVRKLGLTTGHSPQSKPIAMMGGLVATRSIGQFSTLYGGIEDMLVGIEAVFPNGHIARIKNVPRRACGPDIRHVIMGNEGALCFITEVTVRLFKYTPENHQFRCYRLDSMETGFEILREVMVNGYRPSIARLYDAEDGTQHGFNQFAPDQCVLIFMAEGSKRLAEATALGIDDVMAQYQDVCTTVDSKIIEKWFNNLNWGPEKLEEERRHIAAKHHMGFTTEVSGNWSIIYDIYKNALARIRKDFPHLEDITMLGGHSSHSYLTGTNVYFVYDYYVKACGPEDERMKYHQAIHSLILEETLKAGGSIGHHHGIGKYRTEWIQREHDSAYYIMEGLKKQFDPNGIMNCGTIYPVKNYPV</sequence>
<evidence type="ECO:0000256" key="2">
    <source>
        <dbReference type="ARBA" id="ARBA00022630"/>
    </source>
</evidence>
<dbReference type="Gene3D" id="3.30.300.330">
    <property type="match status" value="1"/>
</dbReference>
<evidence type="ECO:0000259" key="7">
    <source>
        <dbReference type="PROSITE" id="PS51387"/>
    </source>
</evidence>
<dbReference type="STRING" id="1111728.GCA_000427805_01846"/>
<dbReference type="EC" id="1.-.-.-" evidence="9"/>
<keyword evidence="2" id="KW-0285">Flavoprotein</keyword>
<evidence type="ECO:0000256" key="1">
    <source>
        <dbReference type="ARBA" id="ARBA00008000"/>
    </source>
</evidence>
<dbReference type="InterPro" id="IPR036318">
    <property type="entry name" value="FAD-bd_PCMH-like_sf"/>
</dbReference>
<organism evidence="8 10">
    <name type="scientific">Budvicia aquatica</name>
    <dbReference type="NCBI Taxonomy" id="82979"/>
    <lineage>
        <taxon>Bacteria</taxon>
        <taxon>Pseudomonadati</taxon>
        <taxon>Pseudomonadota</taxon>
        <taxon>Gammaproteobacteria</taxon>
        <taxon>Enterobacterales</taxon>
        <taxon>Budviciaceae</taxon>
        <taxon>Budvicia</taxon>
    </lineage>
</organism>
<keyword evidence="10" id="KW-1185">Reference proteome</keyword>
<dbReference type="InterPro" id="IPR006094">
    <property type="entry name" value="Oxid_FAD_bind_N"/>
</dbReference>
<comment type="cofactor">
    <cofactor evidence="5">
        <name>FAD</name>
        <dbReference type="ChEBI" id="CHEBI:57692"/>
    </cofactor>
</comment>
<dbReference type="InterPro" id="IPR016164">
    <property type="entry name" value="FAD-linked_Oxase-like_C"/>
</dbReference>
<dbReference type="SUPFAM" id="SSF56176">
    <property type="entry name" value="FAD-binding/transporter-associated domain-like"/>
    <property type="match status" value="1"/>
</dbReference>
<reference evidence="8" key="2">
    <citation type="submission" date="2017-09" db="EMBL/GenBank/DDBJ databases">
        <title>FDA dAtabase for Regulatory Grade micrObial Sequences (FDA-ARGOS): Supporting development and validation of Infectious Disease Dx tests.</title>
        <authorList>
            <person name="Minogue T."/>
            <person name="Wolcott M."/>
            <person name="Wasieloski L."/>
            <person name="Aguilar W."/>
            <person name="Moore D."/>
            <person name="Tallon L.J."/>
            <person name="Sadzewicz L."/>
            <person name="Ott S."/>
            <person name="Zhao X."/>
            <person name="Nagaraj S."/>
            <person name="Vavikolanu K."/>
            <person name="Aluvathingal J."/>
            <person name="Nadendla S."/>
            <person name="Sichtig H."/>
        </authorList>
    </citation>
    <scope>NUCLEOTIDE SEQUENCE</scope>
    <source>
        <strain evidence="8">FDAARGOS_387</strain>
    </source>
</reference>
<dbReference type="GO" id="GO:0071949">
    <property type="term" value="F:FAD binding"/>
    <property type="evidence" value="ECO:0007669"/>
    <property type="project" value="InterPro"/>
</dbReference>
<accession>A0A2C6C0H0</accession>
<feature type="binding site" evidence="5">
    <location>
        <begin position="210"/>
        <end position="216"/>
    </location>
    <ligand>
        <name>FAD</name>
        <dbReference type="ChEBI" id="CHEBI:57692"/>
    </ligand>
</feature>
<dbReference type="PANTHER" id="PTHR46568">
    <property type="entry name" value="ALKYLDIHYDROXYACETONEPHOSPHATE SYNTHASE, PEROXISOMAL"/>
    <property type="match status" value="1"/>
</dbReference>
<keyword evidence="3 5" id="KW-0274">FAD</keyword>
<dbReference type="Pfam" id="PF01565">
    <property type="entry name" value="FAD_binding_4"/>
    <property type="match status" value="1"/>
</dbReference>
<dbReference type="EMBL" id="CAADJA010000002">
    <property type="protein sequence ID" value="VFS48466.1"/>
    <property type="molecule type" value="Genomic_DNA"/>
</dbReference>
<dbReference type="GO" id="GO:0008609">
    <property type="term" value="F:alkylglycerone-phosphate synthase activity"/>
    <property type="evidence" value="ECO:0007669"/>
    <property type="project" value="InterPro"/>
</dbReference>
<evidence type="ECO:0000313" key="8">
    <source>
        <dbReference type="EMBL" id="PHI29850.1"/>
    </source>
</evidence>
<dbReference type="InterPro" id="IPR016166">
    <property type="entry name" value="FAD-bd_PCMH"/>
</dbReference>
<evidence type="ECO:0000256" key="3">
    <source>
        <dbReference type="ARBA" id="ARBA00022827"/>
    </source>
</evidence>
<dbReference type="PANTHER" id="PTHR46568:SF1">
    <property type="entry name" value="ALKYLDIHYDROXYACETONEPHOSPHATE SYNTHASE, PEROXISOMAL"/>
    <property type="match status" value="1"/>
</dbReference>
<dbReference type="GO" id="GO:0008610">
    <property type="term" value="P:lipid biosynthetic process"/>
    <property type="evidence" value="ECO:0007669"/>
    <property type="project" value="InterPro"/>
</dbReference>
<evidence type="ECO:0000313" key="10">
    <source>
        <dbReference type="Proteomes" id="UP000224974"/>
    </source>
</evidence>
<evidence type="ECO:0000256" key="4">
    <source>
        <dbReference type="PIRSR" id="PIRSR625650-1"/>
    </source>
</evidence>
<protein>
    <submittedName>
        <fullName evidence="8">FAD-binding oxidoreductase</fullName>
    </submittedName>
    <submittedName>
        <fullName evidence="9">Uncharacterized FAD-linked oxidoreductase Rv2280</fullName>
        <ecNumber evidence="9">1.-.-.-</ecNumber>
    </submittedName>
</protein>
<feature type="active site" description="Proton donor/acceptor" evidence="4">
    <location>
        <position position="400"/>
    </location>
</feature>
<dbReference type="EMBL" id="PDDX01000001">
    <property type="protein sequence ID" value="PHI29850.1"/>
    <property type="molecule type" value="Genomic_DNA"/>
</dbReference>
<dbReference type="Proteomes" id="UP000373449">
    <property type="component" value="Unassembled WGS sequence"/>
</dbReference>
<comment type="similarity">
    <text evidence="1">Belongs to the FAD-binding oxidoreductase/transferase type 4 family.</text>
</comment>
<dbReference type="GO" id="GO:0016491">
    <property type="term" value="F:oxidoreductase activity"/>
    <property type="evidence" value="ECO:0007669"/>
    <property type="project" value="UniProtKB-KW"/>
</dbReference>
<evidence type="ECO:0000313" key="11">
    <source>
        <dbReference type="Proteomes" id="UP000373449"/>
    </source>
</evidence>
<name>A0A2C6C0H0_9GAMM</name>
<feature type="site" description="Important for enzyme activity" evidence="6">
    <location>
        <position position="262"/>
    </location>
</feature>
<dbReference type="Proteomes" id="UP000224974">
    <property type="component" value="Unassembled WGS sequence"/>
</dbReference>
<dbReference type="SUPFAM" id="SSF55103">
    <property type="entry name" value="FAD-linked oxidases, C-terminal domain"/>
    <property type="match status" value="1"/>
</dbReference>
<dbReference type="InterPro" id="IPR025650">
    <property type="entry name" value="Alkyl-DHAP_Synthase"/>
</dbReference>
<evidence type="ECO:0000313" key="9">
    <source>
        <dbReference type="EMBL" id="VFS48466.1"/>
    </source>
</evidence>
<gene>
    <name evidence="8" type="ORF">CRN84_11100</name>
    <name evidence="9" type="ORF">NCTC12282_03211</name>
</gene>
<proteinExistence type="inferred from homology"/>
<dbReference type="PROSITE" id="PS51387">
    <property type="entry name" value="FAD_PCMH"/>
    <property type="match status" value="1"/>
</dbReference>
<dbReference type="Gene3D" id="3.30.465.10">
    <property type="match status" value="1"/>
</dbReference>
<dbReference type="InterPro" id="IPR016169">
    <property type="entry name" value="FAD-bd_PCMH_sub2"/>
</dbReference>
<dbReference type="AlphaFoldDB" id="A0A2C6C0H0"/>
<feature type="domain" description="FAD-binding PCMH-type" evidence="7">
    <location>
        <begin position="47"/>
        <end position="226"/>
    </location>
</feature>
<dbReference type="Gene3D" id="1.10.45.10">
    <property type="entry name" value="Vanillyl-alcohol Oxidase, Chain A, domain 4"/>
    <property type="match status" value="1"/>
</dbReference>
<evidence type="ECO:0000256" key="5">
    <source>
        <dbReference type="PIRSR" id="PIRSR625650-3"/>
    </source>
</evidence>
<reference evidence="10" key="1">
    <citation type="submission" date="2017-09" db="EMBL/GenBank/DDBJ databases">
        <title>FDA dAtabase for Regulatory Grade micrObial Sequences (FDA-ARGOS): Supporting development and validation of Infectious Disease Dx tests.</title>
        <authorList>
            <person name="Minogue T."/>
            <person name="Wolcott M."/>
            <person name="Wasieloski L."/>
            <person name="Aguilar W."/>
            <person name="Moore D."/>
            <person name="Tallon L."/>
            <person name="Sadzewicz L."/>
            <person name="Ott S."/>
            <person name="Zhao X."/>
            <person name="Nagaraj S."/>
            <person name="Vavikolanu K."/>
            <person name="Aluvathingal J."/>
            <person name="Nadendla S."/>
            <person name="Sichtig H."/>
        </authorList>
    </citation>
    <scope>NUCLEOTIDE SEQUENCE [LARGE SCALE GENOMIC DNA]</scope>
    <source>
        <strain evidence="10">FDAARGOS_387</strain>
    </source>
</reference>
<keyword evidence="9" id="KW-0560">Oxidoreductase</keyword>
<dbReference type="InterPro" id="IPR016171">
    <property type="entry name" value="Vanillyl_alc_oxidase_C-sub2"/>
</dbReference>
<dbReference type="InterPro" id="IPR004113">
    <property type="entry name" value="FAD-bd_oxidored_4_C"/>
</dbReference>
<dbReference type="Pfam" id="PF02913">
    <property type="entry name" value="FAD-oxidase_C"/>
    <property type="match status" value="1"/>
</dbReference>